<dbReference type="AlphaFoldDB" id="A0A433D7L7"/>
<proteinExistence type="predicted"/>
<organism evidence="1 2">
    <name type="scientific">Jimgerdemannia flammicorona</name>
    <dbReference type="NCBI Taxonomy" id="994334"/>
    <lineage>
        <taxon>Eukaryota</taxon>
        <taxon>Fungi</taxon>
        <taxon>Fungi incertae sedis</taxon>
        <taxon>Mucoromycota</taxon>
        <taxon>Mucoromycotina</taxon>
        <taxon>Endogonomycetes</taxon>
        <taxon>Endogonales</taxon>
        <taxon>Endogonaceae</taxon>
        <taxon>Jimgerdemannia</taxon>
    </lineage>
</organism>
<gene>
    <name evidence="1" type="ORF">BC936DRAFT_146467</name>
</gene>
<name>A0A433D7L7_9FUNG</name>
<dbReference type="InterPro" id="IPR009014">
    <property type="entry name" value="Transketo_C/PFOR_II"/>
</dbReference>
<comment type="caution">
    <text evidence="1">The sequence shown here is derived from an EMBL/GenBank/DDBJ whole genome shotgun (WGS) entry which is preliminary data.</text>
</comment>
<dbReference type="EMBL" id="RBNI01005299">
    <property type="protein sequence ID" value="RUP46839.1"/>
    <property type="molecule type" value="Genomic_DNA"/>
</dbReference>
<dbReference type="Proteomes" id="UP000268093">
    <property type="component" value="Unassembled WGS sequence"/>
</dbReference>
<dbReference type="Gene3D" id="3.40.50.920">
    <property type="match status" value="1"/>
</dbReference>
<evidence type="ECO:0000313" key="1">
    <source>
        <dbReference type="EMBL" id="RUP46839.1"/>
    </source>
</evidence>
<dbReference type="OrthoDB" id="2532903at2759"/>
<reference evidence="1 2" key="1">
    <citation type="journal article" date="2018" name="New Phytol.">
        <title>Phylogenomics of Endogonaceae and evolution of mycorrhizas within Mucoromycota.</title>
        <authorList>
            <person name="Chang Y."/>
            <person name="Desiro A."/>
            <person name="Na H."/>
            <person name="Sandor L."/>
            <person name="Lipzen A."/>
            <person name="Clum A."/>
            <person name="Barry K."/>
            <person name="Grigoriev I.V."/>
            <person name="Martin F.M."/>
            <person name="Stajich J.E."/>
            <person name="Smith M.E."/>
            <person name="Bonito G."/>
            <person name="Spatafora J.W."/>
        </authorList>
    </citation>
    <scope>NUCLEOTIDE SEQUENCE [LARGE SCALE GENOMIC DNA]</scope>
    <source>
        <strain evidence="1 2">GMNB39</strain>
    </source>
</reference>
<sequence length="64" mass="7389">MLKLTALLDRRFGRCLRDSIYELYEPNTDQGLNPDVVLVGCGVETTFEVRSILHYLPKVLDDIY</sequence>
<evidence type="ECO:0000313" key="2">
    <source>
        <dbReference type="Proteomes" id="UP000268093"/>
    </source>
</evidence>
<keyword evidence="2" id="KW-1185">Reference proteome</keyword>
<protein>
    <submittedName>
        <fullName evidence="1">Uncharacterized protein</fullName>
    </submittedName>
</protein>
<accession>A0A433D7L7</accession>